<dbReference type="NCBIfam" id="TIGR02532">
    <property type="entry name" value="IV_pilin_GFxxxE"/>
    <property type="match status" value="1"/>
</dbReference>
<dbReference type="RefSeq" id="WP_064601100.1">
    <property type="nucleotide sequence ID" value="NZ_CP134782.1"/>
</dbReference>
<evidence type="ECO:0000313" key="4">
    <source>
        <dbReference type="EMBL" id="OAT75084.1"/>
    </source>
</evidence>
<sequence>MHIAIARNQQGFSLVETLAAVVMSAIMLAALVALQHEMSQGIQAQREFLLVGRFASQQVNIVAPPLPEGWLLSRTRREEGACFTLQVQLVSPGGRQGELSRLHCPLAR</sequence>
<dbReference type="EMBL" id="LYRP01000049">
    <property type="protein sequence ID" value="OAT75084.1"/>
    <property type="molecule type" value="Genomic_DNA"/>
</dbReference>
<keyword evidence="5" id="KW-1185">Reference proteome</keyword>
<feature type="transmembrane region" description="Helical" evidence="2">
    <location>
        <begin position="12"/>
        <end position="34"/>
    </location>
</feature>
<dbReference type="Proteomes" id="UP000078225">
    <property type="component" value="Unassembled WGS sequence"/>
</dbReference>
<comment type="subcellular location">
    <subcellularLocation>
        <location evidence="1">Membrane</location>
        <topology evidence="1">Single-pass membrane protein</topology>
    </subcellularLocation>
</comment>
<comment type="caution">
    <text evidence="4">The sequence shown here is derived from an EMBL/GenBank/DDBJ whole genome shotgun (WGS) entry which is preliminary data.</text>
</comment>
<name>A0A1B7KYG2_9ENTR</name>
<evidence type="ECO:0000256" key="2">
    <source>
        <dbReference type="SAM" id="Phobius"/>
    </source>
</evidence>
<feature type="domain" description="Prepilin peptidase dependent protein C-like C-terminal" evidence="3">
    <location>
        <begin position="36"/>
        <end position="105"/>
    </location>
</feature>
<organism evidence="4 5">
    <name type="scientific">Mangrovibacter phragmitis</name>
    <dbReference type="NCBI Taxonomy" id="1691903"/>
    <lineage>
        <taxon>Bacteria</taxon>
        <taxon>Pseudomonadati</taxon>
        <taxon>Pseudomonadota</taxon>
        <taxon>Gammaproteobacteria</taxon>
        <taxon>Enterobacterales</taxon>
        <taxon>Enterobacteriaceae</taxon>
        <taxon>Mangrovibacter</taxon>
    </lineage>
</organism>
<dbReference type="PROSITE" id="PS00409">
    <property type="entry name" value="PROKAR_NTER_METHYL"/>
    <property type="match status" value="1"/>
</dbReference>
<proteinExistence type="predicted"/>
<keyword evidence="2" id="KW-0812">Transmembrane</keyword>
<evidence type="ECO:0000313" key="5">
    <source>
        <dbReference type="Proteomes" id="UP000078225"/>
    </source>
</evidence>
<dbReference type="STRING" id="1691903.A9B99_16305"/>
<protein>
    <recommendedName>
        <fullName evidence="3">Prepilin peptidase dependent protein C-like C-terminal domain-containing protein</fullName>
    </recommendedName>
</protein>
<keyword evidence="2" id="KW-1133">Transmembrane helix</keyword>
<dbReference type="OrthoDB" id="6561530at2"/>
<dbReference type="Pfam" id="PF12528">
    <property type="entry name" value="T2SSppdC"/>
    <property type="match status" value="1"/>
</dbReference>
<dbReference type="InterPro" id="IPR022204">
    <property type="entry name" value="PpdC-like_C"/>
</dbReference>
<dbReference type="GO" id="GO:0016020">
    <property type="term" value="C:membrane"/>
    <property type="evidence" value="ECO:0007669"/>
    <property type="project" value="UniProtKB-SubCell"/>
</dbReference>
<dbReference type="Pfam" id="PF07963">
    <property type="entry name" value="N_methyl"/>
    <property type="match status" value="1"/>
</dbReference>
<dbReference type="InterPro" id="IPR012902">
    <property type="entry name" value="N_methyl_site"/>
</dbReference>
<reference evidence="5" key="1">
    <citation type="submission" date="2016-05" db="EMBL/GenBank/DDBJ databases">
        <authorList>
            <person name="Behera P."/>
            <person name="Vaishampayan P."/>
            <person name="Singh N."/>
            <person name="Raina V."/>
            <person name="Suar M."/>
            <person name="Pattnaik A."/>
            <person name="Rastogi G."/>
        </authorList>
    </citation>
    <scope>NUCLEOTIDE SEQUENCE [LARGE SCALE GENOMIC DNA]</scope>
    <source>
        <strain evidence="5">MP23</strain>
    </source>
</reference>
<gene>
    <name evidence="4" type="ORF">A9B99_16305</name>
</gene>
<evidence type="ECO:0000256" key="1">
    <source>
        <dbReference type="ARBA" id="ARBA00004167"/>
    </source>
</evidence>
<keyword evidence="2" id="KW-0472">Membrane</keyword>
<accession>A0A1B7KYG2</accession>
<evidence type="ECO:0000259" key="3">
    <source>
        <dbReference type="Pfam" id="PF12528"/>
    </source>
</evidence>
<dbReference type="AlphaFoldDB" id="A0A1B7KYG2"/>